<reference evidence="1" key="1">
    <citation type="submission" date="2020-10" db="EMBL/GenBank/DDBJ databases">
        <authorList>
            <person name="Gilroy R."/>
        </authorList>
    </citation>
    <scope>NUCLEOTIDE SEQUENCE</scope>
    <source>
        <strain evidence="1">CHK157-1446</strain>
    </source>
</reference>
<name>A0A9D1ENK6_9FIRM</name>
<sequence>MCDNAGADPSVSAASHDCGCAPDEVYVAPQNKETLRIVYAEINRSCSRGSISDVPDEEFSRMVNALENKEYRIHPYKFIGRTYTHLPSLVTALAVNWEYGKMHLYNSVLADAFENSCLAIGANATICEVEKQHTGNEDRSFWNFIYKAYPELEGFHWRGRNYASLSELGFDMLDKLRCDDVSSYPYWASILRNRLLSDYLSKKKPEDSDLIAAVSEFENVHEKRRSTHETLTNYYKVAYLLSGNRQLMMWGKVFERTSELAEYAEALCGSSYDEFEEFCKALIDDDGVMCPQFEAWLTVVGKKDELVAWQQSIES</sequence>
<organism evidence="1 2">
    <name type="scientific">Candidatus Faeciplasma gallinarum</name>
    <dbReference type="NCBI Taxonomy" id="2840799"/>
    <lineage>
        <taxon>Bacteria</taxon>
        <taxon>Bacillati</taxon>
        <taxon>Bacillota</taxon>
        <taxon>Clostridia</taxon>
        <taxon>Eubacteriales</taxon>
        <taxon>Oscillospiraceae</taxon>
        <taxon>Oscillospiraceae incertae sedis</taxon>
        <taxon>Candidatus Faeciplasma</taxon>
    </lineage>
</organism>
<protein>
    <submittedName>
        <fullName evidence="1">Uncharacterized protein</fullName>
    </submittedName>
</protein>
<gene>
    <name evidence="1" type="ORF">IAD01_04900</name>
</gene>
<proteinExistence type="predicted"/>
<dbReference type="Proteomes" id="UP000823982">
    <property type="component" value="Unassembled WGS sequence"/>
</dbReference>
<reference evidence="1" key="2">
    <citation type="journal article" date="2021" name="PeerJ">
        <title>Extensive microbial diversity within the chicken gut microbiome revealed by metagenomics and culture.</title>
        <authorList>
            <person name="Gilroy R."/>
            <person name="Ravi A."/>
            <person name="Getino M."/>
            <person name="Pursley I."/>
            <person name="Horton D.L."/>
            <person name="Alikhan N.F."/>
            <person name="Baker D."/>
            <person name="Gharbi K."/>
            <person name="Hall N."/>
            <person name="Watson M."/>
            <person name="Adriaenssens E.M."/>
            <person name="Foster-Nyarko E."/>
            <person name="Jarju S."/>
            <person name="Secka A."/>
            <person name="Antonio M."/>
            <person name="Oren A."/>
            <person name="Chaudhuri R.R."/>
            <person name="La Ragione R."/>
            <person name="Hildebrand F."/>
            <person name="Pallen M.J."/>
        </authorList>
    </citation>
    <scope>NUCLEOTIDE SEQUENCE</scope>
    <source>
        <strain evidence="1">CHK157-1446</strain>
    </source>
</reference>
<dbReference type="AlphaFoldDB" id="A0A9D1ENK6"/>
<dbReference type="EMBL" id="DVIR01000044">
    <property type="protein sequence ID" value="HIS24726.1"/>
    <property type="molecule type" value="Genomic_DNA"/>
</dbReference>
<comment type="caution">
    <text evidence="1">The sequence shown here is derived from an EMBL/GenBank/DDBJ whole genome shotgun (WGS) entry which is preliminary data.</text>
</comment>
<evidence type="ECO:0000313" key="1">
    <source>
        <dbReference type="EMBL" id="HIS24726.1"/>
    </source>
</evidence>
<evidence type="ECO:0000313" key="2">
    <source>
        <dbReference type="Proteomes" id="UP000823982"/>
    </source>
</evidence>
<accession>A0A9D1ENK6</accession>